<sequence>MPIICKLIFYIYLSILLERDIQKQEERVDIYVSKKKNLIYISQWVFYPFVNNVEYQTEARMLMYFGNFYLEVPKIHIHNVTIYKLIAYTQ</sequence>
<evidence type="ECO:0000313" key="2">
    <source>
        <dbReference type="Proteomes" id="UP000037727"/>
    </source>
</evidence>
<proteinExistence type="predicted"/>
<reference evidence="1 2" key="1">
    <citation type="submission" date="2015-09" db="EMBL/GenBank/DDBJ databases">
        <title>Draft genome sequence and assembly of Photorhabdus sp. VMG, a bacterial symbiont associated with Heterorhabditis zealandica.</title>
        <authorList>
            <person name="Naidoo S."/>
            <person name="Featherston J."/>
            <person name="Mothupi B."/>
            <person name="Gray V.M."/>
        </authorList>
    </citation>
    <scope>NUCLEOTIDE SEQUENCE [LARGE SCALE GENOMIC DNA]</scope>
    <source>
        <strain evidence="1 2">VMG</strain>
    </source>
</reference>
<keyword evidence="2" id="KW-1185">Reference proteome</keyword>
<gene>
    <name evidence="1" type="ORF">AM629_09900</name>
</gene>
<evidence type="ECO:0000313" key="1">
    <source>
        <dbReference type="EMBL" id="KOY62213.1"/>
    </source>
</evidence>
<comment type="caution">
    <text evidence="1">The sequence shown here is derived from an EMBL/GenBank/DDBJ whole genome shotgun (WGS) entry which is preliminary data.</text>
</comment>
<protein>
    <submittedName>
        <fullName evidence="1">Uncharacterized protein</fullName>
    </submittedName>
</protein>
<organism evidence="1 2">
    <name type="scientific">Photorhabdus heterorhabditis</name>
    <dbReference type="NCBI Taxonomy" id="880156"/>
    <lineage>
        <taxon>Bacteria</taxon>
        <taxon>Pseudomonadati</taxon>
        <taxon>Pseudomonadota</taxon>
        <taxon>Gammaproteobacteria</taxon>
        <taxon>Enterobacterales</taxon>
        <taxon>Morganellaceae</taxon>
        <taxon>Photorhabdus</taxon>
    </lineage>
</organism>
<dbReference type="Proteomes" id="UP000037727">
    <property type="component" value="Unassembled WGS sequence"/>
</dbReference>
<name>A0ABR5KCC3_9GAMM</name>
<accession>A0ABR5KCC3</accession>
<dbReference type="EMBL" id="LJCS01000022">
    <property type="protein sequence ID" value="KOY62213.1"/>
    <property type="molecule type" value="Genomic_DNA"/>
</dbReference>